<keyword evidence="7" id="KW-0963">Cytoplasm</keyword>
<evidence type="ECO:0000259" key="11">
    <source>
        <dbReference type="Pfam" id="PF08245"/>
    </source>
</evidence>
<dbReference type="Gene3D" id="3.40.1390.10">
    <property type="entry name" value="MurE/MurF, N-terminal domain"/>
    <property type="match status" value="1"/>
</dbReference>
<dbReference type="InterPro" id="IPR013221">
    <property type="entry name" value="Mur_ligase_cen"/>
</dbReference>
<sequence>MPPGRLERVDEMRVRPLDVPAWSLAQVVQAVPGATASGEATVTGISLSTRDVVAGDLFAALPGATTHGVRFAAQALEAGAVAVLTDAEGAAELAEDVPRVVVDRPRARLAEFAADFYGRPSDRFTTIGVTGTQGKTTTTYLAEAALGESRAAVIGTIGTRITGRPAASSLTTPEAPALQALFAVMAEEQVAACAMEVSSHAIVQGRVDGFVLDAAVFLNLGRDHLDFHHDVESYFAAKAELFTPAHARRAVINLDDEHGRRLTGLTSLPVTTFSTEGAAADWRAVNLRAHRTGSVVTLVAPDGREVELSVPLAGAFNVSNAVAAVVALAGEGHDLQDLVDGIATARGVPGRMERVDAGQPFTAVVDYAHKPEAVEAVLRALRPVTAGRLIVVIGAGGDRDRGKRPLMGEVAARLADVLIVTDDNPRSEDPALIRAEVLAGAEGGAAQVLQVGDRREAIAAAVEQAATGDTVVVAGKGHERGQQVGDVVHPFDDREVLLELIGERA</sequence>
<dbReference type="GO" id="GO:0071555">
    <property type="term" value="P:cell wall organization"/>
    <property type="evidence" value="ECO:0007669"/>
    <property type="project" value="UniProtKB-KW"/>
</dbReference>
<feature type="binding site" evidence="7">
    <location>
        <position position="204"/>
    </location>
    <ligand>
        <name>UDP-N-acetyl-alpha-D-muramoyl-L-alanyl-D-glutamate</name>
        <dbReference type="ChEBI" id="CHEBI:83900"/>
    </ligand>
</feature>
<dbReference type="UniPathway" id="UPA00219"/>
<feature type="binding site" evidence="7">
    <location>
        <position position="49"/>
    </location>
    <ligand>
        <name>UDP-N-acetyl-alpha-D-muramoyl-L-alanyl-D-glutamate</name>
        <dbReference type="ChEBI" id="CHEBI:83900"/>
    </ligand>
</feature>
<feature type="binding site" evidence="7">
    <location>
        <position position="479"/>
    </location>
    <ligand>
        <name>meso-2,6-diaminopimelate</name>
        <dbReference type="ChEBI" id="CHEBI:57791"/>
    </ligand>
</feature>
<accession>A0A512HQR1</accession>
<feature type="binding site" evidence="7">
    <location>
        <position position="475"/>
    </location>
    <ligand>
        <name>meso-2,6-diaminopimelate</name>
        <dbReference type="ChEBI" id="CHEBI:57791"/>
    </ligand>
</feature>
<evidence type="ECO:0000256" key="2">
    <source>
        <dbReference type="ARBA" id="ARBA00022618"/>
    </source>
</evidence>
<feature type="binding site" evidence="7">
    <location>
        <begin position="171"/>
        <end position="172"/>
    </location>
    <ligand>
        <name>UDP-N-acetyl-alpha-D-muramoyl-L-alanyl-D-glutamate</name>
        <dbReference type="ChEBI" id="CHEBI:83900"/>
    </ligand>
</feature>
<protein>
    <recommendedName>
        <fullName evidence="7">UDP-N-acetylmuramoyl-L-alanyl-D-glutamate--2,6-diaminopimelate ligase</fullName>
        <ecNumber evidence="7">6.3.2.13</ecNumber>
    </recommendedName>
    <alternativeName>
        <fullName evidence="7">Meso-A2pm-adding enzyme</fullName>
    </alternativeName>
    <alternativeName>
        <fullName evidence="7">Meso-diaminopimelate-adding enzyme</fullName>
    </alternativeName>
    <alternativeName>
        <fullName evidence="7">UDP-MurNAc-L-Ala-D-Glu:meso-diaminopimelate ligase</fullName>
    </alternativeName>
    <alternativeName>
        <fullName evidence="7">UDP-MurNAc-tripeptide synthetase</fullName>
    </alternativeName>
    <alternativeName>
        <fullName evidence="7">UDP-N-acetylmuramyl-tripeptide synthetase</fullName>
    </alternativeName>
</protein>
<evidence type="ECO:0000256" key="8">
    <source>
        <dbReference type="RuleBase" id="RU004135"/>
    </source>
</evidence>
<feature type="binding site" evidence="7">
    <location>
        <begin position="131"/>
        <end position="137"/>
    </location>
    <ligand>
        <name>ATP</name>
        <dbReference type="ChEBI" id="CHEBI:30616"/>
    </ligand>
</feature>
<dbReference type="GO" id="GO:0051301">
    <property type="term" value="P:cell division"/>
    <property type="evidence" value="ECO:0007669"/>
    <property type="project" value="UniProtKB-KW"/>
</dbReference>
<name>A0A512HQR1_9ACTN</name>
<comment type="caution">
    <text evidence="12">The sequence shown here is derived from an EMBL/GenBank/DDBJ whole genome shotgun (WGS) entry which is preliminary data.</text>
</comment>
<keyword evidence="7" id="KW-0067">ATP-binding</keyword>
<dbReference type="EMBL" id="BJZQ01000001">
    <property type="protein sequence ID" value="GEO87776.1"/>
    <property type="molecule type" value="Genomic_DNA"/>
</dbReference>
<dbReference type="GO" id="GO:0005737">
    <property type="term" value="C:cytoplasm"/>
    <property type="evidence" value="ECO:0007669"/>
    <property type="project" value="UniProtKB-SubCell"/>
</dbReference>
<feature type="modified residue" description="N6-carboxylysine" evidence="7">
    <location>
        <position position="238"/>
    </location>
</feature>
<reference evidence="12 13" key="1">
    <citation type="submission" date="2019-07" db="EMBL/GenBank/DDBJ databases">
        <title>Whole genome shotgun sequence of Aeromicrobium flavum NBRC 107625.</title>
        <authorList>
            <person name="Hosoyama A."/>
            <person name="Uohara A."/>
            <person name="Ohji S."/>
            <person name="Ichikawa N."/>
        </authorList>
    </citation>
    <scope>NUCLEOTIDE SEQUENCE [LARGE SCALE GENOMIC DNA]</scope>
    <source>
        <strain evidence="12 13">NBRC 107625</strain>
    </source>
</reference>
<dbReference type="InterPro" id="IPR036615">
    <property type="entry name" value="Mur_ligase_C_dom_sf"/>
</dbReference>
<dbReference type="PANTHER" id="PTHR23135">
    <property type="entry name" value="MUR LIGASE FAMILY MEMBER"/>
    <property type="match status" value="1"/>
</dbReference>
<feature type="domain" description="Mur ligase central" evidence="11">
    <location>
        <begin position="129"/>
        <end position="327"/>
    </location>
</feature>
<dbReference type="SUPFAM" id="SSF53244">
    <property type="entry name" value="MurD-like peptide ligases, peptide-binding domain"/>
    <property type="match status" value="1"/>
</dbReference>
<keyword evidence="7" id="KW-0547">Nucleotide-binding</keyword>
<dbReference type="Pfam" id="PF08245">
    <property type="entry name" value="Mur_ligase_M"/>
    <property type="match status" value="1"/>
</dbReference>
<dbReference type="AlphaFoldDB" id="A0A512HQR1"/>
<comment type="subcellular location">
    <subcellularLocation>
        <location evidence="7 8">Cytoplasm</location>
    </subcellularLocation>
</comment>
<evidence type="ECO:0000256" key="3">
    <source>
        <dbReference type="ARBA" id="ARBA00022960"/>
    </source>
</evidence>
<keyword evidence="7" id="KW-0460">Magnesium</keyword>
<dbReference type="GO" id="GO:0005524">
    <property type="term" value="F:ATP binding"/>
    <property type="evidence" value="ECO:0007669"/>
    <property type="project" value="UniProtKB-UniRule"/>
</dbReference>
<dbReference type="NCBIfam" id="NF001124">
    <property type="entry name" value="PRK00139.1-2"/>
    <property type="match status" value="1"/>
</dbReference>
<dbReference type="GO" id="GO:0008765">
    <property type="term" value="F:UDP-N-acetylmuramoylalanyl-D-glutamate-2,6-diaminopimelate ligase activity"/>
    <property type="evidence" value="ECO:0007669"/>
    <property type="project" value="UniProtKB-UniRule"/>
</dbReference>
<feature type="domain" description="Mur ligase C-terminal" evidence="10">
    <location>
        <begin position="350"/>
        <end position="477"/>
    </location>
</feature>
<comment type="pathway">
    <text evidence="7 8">Cell wall biogenesis; peptidoglycan biosynthesis.</text>
</comment>
<dbReference type="GO" id="GO:0008360">
    <property type="term" value="P:regulation of cell shape"/>
    <property type="evidence" value="ECO:0007669"/>
    <property type="project" value="UniProtKB-KW"/>
</dbReference>
<comment type="cofactor">
    <cofactor evidence="7">
        <name>Mg(2+)</name>
        <dbReference type="ChEBI" id="CHEBI:18420"/>
    </cofactor>
</comment>
<dbReference type="SUPFAM" id="SSF53623">
    <property type="entry name" value="MurD-like peptide ligases, catalytic domain"/>
    <property type="match status" value="1"/>
</dbReference>
<evidence type="ECO:0000256" key="6">
    <source>
        <dbReference type="ARBA" id="ARBA00023316"/>
    </source>
</evidence>
<dbReference type="NCBIfam" id="TIGR01085">
    <property type="entry name" value="murE"/>
    <property type="match status" value="1"/>
</dbReference>
<gene>
    <name evidence="7 12" type="primary">murE</name>
    <name evidence="12" type="ORF">AFL01nite_01030</name>
</gene>
<comment type="function">
    <text evidence="7">Catalyzes the addition of meso-diaminopimelic acid to the nucleotide precursor UDP-N-acetylmuramoyl-L-alanyl-D-glutamate (UMAG) in the biosynthesis of bacterial cell-wall peptidoglycan.</text>
</comment>
<feature type="domain" description="Mur ligase N-terminal catalytic" evidence="9">
    <location>
        <begin position="42"/>
        <end position="117"/>
    </location>
</feature>
<keyword evidence="7 12" id="KW-0436">Ligase</keyword>
<comment type="PTM">
    <text evidence="7">Carboxylation is probably crucial for Mg(2+) binding and, consequently, for the gamma-phosphate positioning of ATP.</text>
</comment>
<feature type="binding site" evidence="7">
    <location>
        <position position="206"/>
    </location>
    <ligand>
        <name>UDP-N-acetyl-alpha-D-muramoyl-L-alanyl-D-glutamate</name>
        <dbReference type="ChEBI" id="CHEBI:83900"/>
    </ligand>
</feature>
<dbReference type="Gene3D" id="3.90.190.20">
    <property type="entry name" value="Mur ligase, C-terminal domain"/>
    <property type="match status" value="1"/>
</dbReference>
<comment type="catalytic activity">
    <reaction evidence="7">
        <text>UDP-N-acetyl-alpha-D-muramoyl-L-alanyl-D-glutamate + meso-2,6-diaminopimelate + ATP = UDP-N-acetyl-alpha-D-muramoyl-L-alanyl-gamma-D-glutamyl-meso-2,6-diaminopimelate + ADP + phosphate + H(+)</text>
        <dbReference type="Rhea" id="RHEA:23676"/>
        <dbReference type="ChEBI" id="CHEBI:15378"/>
        <dbReference type="ChEBI" id="CHEBI:30616"/>
        <dbReference type="ChEBI" id="CHEBI:43474"/>
        <dbReference type="ChEBI" id="CHEBI:57791"/>
        <dbReference type="ChEBI" id="CHEBI:83900"/>
        <dbReference type="ChEBI" id="CHEBI:83905"/>
        <dbReference type="ChEBI" id="CHEBI:456216"/>
        <dbReference type="EC" id="6.3.2.13"/>
    </reaction>
</comment>
<dbReference type="EC" id="6.3.2.13" evidence="7"/>
<evidence type="ECO:0000313" key="13">
    <source>
        <dbReference type="Proteomes" id="UP000321769"/>
    </source>
</evidence>
<dbReference type="Pfam" id="PF01225">
    <property type="entry name" value="Mur_ligase"/>
    <property type="match status" value="1"/>
</dbReference>
<keyword evidence="6 7" id="KW-0961">Cell wall biogenesis/degradation</keyword>
<evidence type="ECO:0000256" key="7">
    <source>
        <dbReference type="HAMAP-Rule" id="MF_00208"/>
    </source>
</evidence>
<dbReference type="InterPro" id="IPR005761">
    <property type="entry name" value="UDP-N-AcMur-Glu-dNH2Pim_ligase"/>
</dbReference>
<dbReference type="NCBIfam" id="NF001126">
    <property type="entry name" value="PRK00139.1-4"/>
    <property type="match status" value="1"/>
</dbReference>
<dbReference type="InterPro" id="IPR036565">
    <property type="entry name" value="Mur-like_cat_sf"/>
</dbReference>
<keyword evidence="4 7" id="KW-0573">Peptidoglycan synthesis</keyword>
<dbReference type="GO" id="GO:0000287">
    <property type="term" value="F:magnesium ion binding"/>
    <property type="evidence" value="ECO:0007669"/>
    <property type="project" value="UniProtKB-UniRule"/>
</dbReference>
<keyword evidence="3 7" id="KW-0133">Cell shape</keyword>
<feature type="binding site" evidence="7">
    <location>
        <position position="47"/>
    </location>
    <ligand>
        <name>UDP-N-acetyl-alpha-D-muramoyl-L-alanyl-D-glutamate</name>
        <dbReference type="ChEBI" id="CHEBI:83900"/>
    </ligand>
</feature>
<evidence type="ECO:0000313" key="12">
    <source>
        <dbReference type="EMBL" id="GEO87776.1"/>
    </source>
</evidence>
<dbReference type="Gene3D" id="3.40.1190.10">
    <property type="entry name" value="Mur-like, catalytic domain"/>
    <property type="match status" value="1"/>
</dbReference>
<feature type="short sequence motif" description="Meso-diaminopimelate recognition motif" evidence="7">
    <location>
        <begin position="423"/>
        <end position="426"/>
    </location>
</feature>
<dbReference type="PANTHER" id="PTHR23135:SF4">
    <property type="entry name" value="UDP-N-ACETYLMURAMOYL-L-ALANYL-D-GLUTAMATE--2,6-DIAMINOPIMELATE LIGASE MURE HOMOLOG, CHLOROPLASTIC"/>
    <property type="match status" value="1"/>
</dbReference>
<dbReference type="Proteomes" id="UP000321769">
    <property type="component" value="Unassembled WGS sequence"/>
</dbReference>
<evidence type="ECO:0000259" key="10">
    <source>
        <dbReference type="Pfam" id="PF02875"/>
    </source>
</evidence>
<organism evidence="12 13">
    <name type="scientific">Aeromicrobium flavum</name>
    <dbReference type="NCBI Taxonomy" id="416568"/>
    <lineage>
        <taxon>Bacteria</taxon>
        <taxon>Bacillati</taxon>
        <taxon>Actinomycetota</taxon>
        <taxon>Actinomycetes</taxon>
        <taxon>Propionibacteriales</taxon>
        <taxon>Nocardioidaceae</taxon>
        <taxon>Aeromicrobium</taxon>
    </lineage>
</organism>
<evidence type="ECO:0000259" key="9">
    <source>
        <dbReference type="Pfam" id="PF01225"/>
    </source>
</evidence>
<dbReference type="HAMAP" id="MF_00208">
    <property type="entry name" value="MurE"/>
    <property type="match status" value="1"/>
</dbReference>
<feature type="binding site" evidence="7">
    <location>
        <position position="399"/>
    </location>
    <ligand>
        <name>meso-2,6-diaminopimelate</name>
        <dbReference type="ChEBI" id="CHEBI:57791"/>
    </ligand>
</feature>
<dbReference type="SUPFAM" id="SSF63418">
    <property type="entry name" value="MurE/MurF N-terminal domain"/>
    <property type="match status" value="1"/>
</dbReference>
<dbReference type="InterPro" id="IPR004101">
    <property type="entry name" value="Mur_ligase_C"/>
</dbReference>
<feature type="binding site" evidence="7">
    <location>
        <position position="198"/>
    </location>
    <ligand>
        <name>UDP-N-acetyl-alpha-D-muramoyl-L-alanyl-D-glutamate</name>
        <dbReference type="ChEBI" id="CHEBI:83900"/>
    </ligand>
</feature>
<keyword evidence="5 7" id="KW-0131">Cell cycle</keyword>
<evidence type="ECO:0000256" key="4">
    <source>
        <dbReference type="ARBA" id="ARBA00022984"/>
    </source>
</evidence>
<proteinExistence type="inferred from homology"/>
<dbReference type="InterPro" id="IPR035911">
    <property type="entry name" value="MurE/MurF_N"/>
</dbReference>
<dbReference type="InterPro" id="IPR000713">
    <property type="entry name" value="Mur_ligase_N"/>
</dbReference>
<keyword evidence="2 7" id="KW-0132">Cell division</keyword>
<evidence type="ECO:0000256" key="5">
    <source>
        <dbReference type="ARBA" id="ARBA00023306"/>
    </source>
</evidence>
<keyword evidence="13" id="KW-1185">Reference proteome</keyword>
<dbReference type="GO" id="GO:0009252">
    <property type="term" value="P:peptidoglycan biosynthetic process"/>
    <property type="evidence" value="ECO:0007669"/>
    <property type="project" value="UniProtKB-UniRule"/>
</dbReference>
<feature type="binding site" evidence="7">
    <location>
        <begin position="423"/>
        <end position="426"/>
    </location>
    <ligand>
        <name>meso-2,6-diaminopimelate</name>
        <dbReference type="ChEBI" id="CHEBI:57791"/>
    </ligand>
</feature>
<evidence type="ECO:0000256" key="1">
    <source>
        <dbReference type="ARBA" id="ARBA00005898"/>
    </source>
</evidence>
<comment type="caution">
    <text evidence="7">Lacks conserved residue(s) required for the propagation of feature annotation.</text>
</comment>
<comment type="similarity">
    <text evidence="1 7">Belongs to the MurCDEF family. MurE subfamily.</text>
</comment>
<dbReference type="Pfam" id="PF02875">
    <property type="entry name" value="Mur_ligase_C"/>
    <property type="match status" value="1"/>
</dbReference>